<proteinExistence type="predicted"/>
<dbReference type="InterPro" id="IPR007922">
    <property type="entry name" value="DciA-like"/>
</dbReference>
<protein>
    <submittedName>
        <fullName evidence="2">Predicted nucleic acid-binding protein, contains Zn-ribbon domain (Includes truncated derivatives)</fullName>
    </submittedName>
</protein>
<dbReference type="Pfam" id="PF05258">
    <property type="entry name" value="DciA"/>
    <property type="match status" value="1"/>
</dbReference>
<dbReference type="STRING" id="675864.SAMN04489747_0791"/>
<dbReference type="RefSeq" id="WP_090590842.1">
    <property type="nucleotide sequence ID" value="NZ_LT629688.1"/>
</dbReference>
<evidence type="ECO:0000256" key="1">
    <source>
        <dbReference type="SAM" id="MobiDB-lite"/>
    </source>
</evidence>
<feature type="region of interest" description="Disordered" evidence="1">
    <location>
        <begin position="167"/>
        <end position="192"/>
    </location>
</feature>
<organism evidence="2 3">
    <name type="scientific">Auraticoccus monumenti</name>
    <dbReference type="NCBI Taxonomy" id="675864"/>
    <lineage>
        <taxon>Bacteria</taxon>
        <taxon>Bacillati</taxon>
        <taxon>Actinomycetota</taxon>
        <taxon>Actinomycetes</taxon>
        <taxon>Propionibacteriales</taxon>
        <taxon>Propionibacteriaceae</taxon>
        <taxon>Auraticoccus</taxon>
    </lineage>
</organism>
<sequence length="192" mass="20406">MPDPEEHGPAGADDGRAASPEEPAAPEHDDTGLDVARSISRQLRATGPGAAARRRPRRRDRPGGVQVSGSGPDGRDPQLIGQALESLLARQGWTTEVNLHLLLGRWAALVGAVNAEHSRPEGYADGVVAVRADSTAWATSLRTMAPQLVARLNEQLGQGTVTRIEVKGPDAPSWKHGRRSIRGARGPRDTYG</sequence>
<dbReference type="PANTHER" id="PTHR36456">
    <property type="entry name" value="UPF0232 PROTEIN SCO3875"/>
    <property type="match status" value="1"/>
</dbReference>
<reference evidence="2 3" key="1">
    <citation type="submission" date="2016-10" db="EMBL/GenBank/DDBJ databases">
        <authorList>
            <person name="de Groot N.N."/>
        </authorList>
    </citation>
    <scope>NUCLEOTIDE SEQUENCE [LARGE SCALE GENOMIC DNA]</scope>
    <source>
        <strain evidence="2 3">MON 2.2</strain>
    </source>
</reference>
<dbReference type="PANTHER" id="PTHR36456:SF1">
    <property type="entry name" value="UPF0232 PROTEIN SCO3875"/>
    <property type="match status" value="1"/>
</dbReference>
<dbReference type="Proteomes" id="UP000198546">
    <property type="component" value="Chromosome i"/>
</dbReference>
<dbReference type="AlphaFoldDB" id="A0A1G6U6F7"/>
<keyword evidence="3" id="KW-1185">Reference proteome</keyword>
<feature type="region of interest" description="Disordered" evidence="1">
    <location>
        <begin position="1"/>
        <end position="78"/>
    </location>
</feature>
<gene>
    <name evidence="2" type="ORF">SAMN04489747_0791</name>
</gene>
<evidence type="ECO:0000313" key="2">
    <source>
        <dbReference type="EMBL" id="SDD36177.1"/>
    </source>
</evidence>
<name>A0A1G6U6F7_9ACTN</name>
<evidence type="ECO:0000313" key="3">
    <source>
        <dbReference type="Proteomes" id="UP000198546"/>
    </source>
</evidence>
<accession>A0A1G6U6F7</accession>
<feature type="compositionally biased region" description="Basic and acidic residues" evidence="1">
    <location>
        <begin position="1"/>
        <end position="16"/>
    </location>
</feature>
<dbReference type="OrthoDB" id="5516926at2"/>
<dbReference type="EMBL" id="LT629688">
    <property type="protein sequence ID" value="SDD36177.1"/>
    <property type="molecule type" value="Genomic_DNA"/>
</dbReference>